<evidence type="ECO:0000256" key="1">
    <source>
        <dbReference type="ARBA" id="ARBA00004651"/>
    </source>
</evidence>
<reference evidence="8 9" key="1">
    <citation type="submission" date="2023-11" db="EMBL/GenBank/DDBJ databases">
        <title>Arctic aerobic anoxygenic photoheterotroph Sediminicoccus rosea KRV36 adapts its photosynthesis to long days of polar summer.</title>
        <authorList>
            <person name="Tomasch J."/>
            <person name="Kopejtka K."/>
            <person name="Bily T."/>
            <person name="Gardiner A.T."/>
            <person name="Gardian Z."/>
            <person name="Shivaramu S."/>
            <person name="Koblizek M."/>
            <person name="Engelhardt F."/>
            <person name="Kaftan D."/>
        </authorList>
    </citation>
    <scope>NUCLEOTIDE SEQUENCE [LARGE SCALE GENOMIC DNA]</scope>
    <source>
        <strain evidence="8 9">R-30</strain>
    </source>
</reference>
<evidence type="ECO:0000256" key="5">
    <source>
        <dbReference type="ARBA" id="ARBA00023136"/>
    </source>
</evidence>
<comment type="subcellular location">
    <subcellularLocation>
        <location evidence="1">Cell membrane</location>
        <topology evidence="1">Multi-pass membrane protein</topology>
    </subcellularLocation>
</comment>
<evidence type="ECO:0000313" key="8">
    <source>
        <dbReference type="EMBL" id="WPB86360.1"/>
    </source>
</evidence>
<dbReference type="InterPro" id="IPR011701">
    <property type="entry name" value="MFS"/>
</dbReference>
<feature type="transmembrane region" description="Helical" evidence="6">
    <location>
        <begin position="343"/>
        <end position="362"/>
    </location>
</feature>
<dbReference type="PROSITE" id="PS50850">
    <property type="entry name" value="MFS"/>
    <property type="match status" value="1"/>
</dbReference>
<evidence type="ECO:0000259" key="7">
    <source>
        <dbReference type="PROSITE" id="PS50850"/>
    </source>
</evidence>
<keyword evidence="9" id="KW-1185">Reference proteome</keyword>
<keyword evidence="2" id="KW-1003">Cell membrane</keyword>
<feature type="transmembrane region" description="Helical" evidence="6">
    <location>
        <begin position="307"/>
        <end position="331"/>
    </location>
</feature>
<keyword evidence="5 6" id="KW-0472">Membrane</keyword>
<keyword evidence="3 6" id="KW-0812">Transmembrane</keyword>
<evidence type="ECO:0000256" key="4">
    <source>
        <dbReference type="ARBA" id="ARBA00022989"/>
    </source>
</evidence>
<feature type="transmembrane region" description="Helical" evidence="6">
    <location>
        <begin position="162"/>
        <end position="184"/>
    </location>
</feature>
<feature type="domain" description="Major facilitator superfamily (MFS) profile" evidence="7">
    <location>
        <begin position="7"/>
        <end position="408"/>
    </location>
</feature>
<protein>
    <submittedName>
        <fullName evidence="8">MFS transporter</fullName>
    </submittedName>
</protein>
<sequence length="412" mass="43592">MHIFLRVTLPLAFVNLLNQASRAMLAVIGPLLALEFSLSASDLGLLAAVLFVAYAGAQLPVGVALDRYGARRVQTALAALSGAAFLLCALADGVVMLGIGRFLTGIGIAAGLMAMLKANTQWFPKARVAAMTGSGVFIGGMGGMLATLPLQALLPLVGWRGGFVILALMSFAIAAWIWFSVADAPPGHVKPPRRGLLNEVKAFGPIFTHPYFVRFVPAIMVMSGLNFVYQGLWAGPWLRDVAGFDAEARAIVLFAYACGMAGGSLSNGQAASFLQARGHSPMLVPCIAMGVQISLQALFVFHPPASLWALCLVWFVFAFAGSAGPTGYAAVGQRFTAEFAGRVATAINGSMLVMVFILQYVIGVIIDLWPQNATGGWHATGYAWAMGLTLALQAFTILWAWRLHAFRRGAAT</sequence>
<dbReference type="PANTHER" id="PTHR43124:SF3">
    <property type="entry name" value="CHLORAMPHENICOL EFFLUX PUMP RV0191"/>
    <property type="match status" value="1"/>
</dbReference>
<dbReference type="Gene3D" id="1.20.1250.20">
    <property type="entry name" value="MFS general substrate transporter like domains"/>
    <property type="match status" value="1"/>
</dbReference>
<dbReference type="Proteomes" id="UP001305521">
    <property type="component" value="Chromosome"/>
</dbReference>
<feature type="transmembrane region" description="Helical" evidence="6">
    <location>
        <begin position="249"/>
        <end position="270"/>
    </location>
</feature>
<evidence type="ECO:0000256" key="3">
    <source>
        <dbReference type="ARBA" id="ARBA00022692"/>
    </source>
</evidence>
<feature type="transmembrane region" description="Helical" evidence="6">
    <location>
        <begin position="99"/>
        <end position="116"/>
    </location>
</feature>
<feature type="transmembrane region" description="Helical" evidence="6">
    <location>
        <begin position="382"/>
        <end position="401"/>
    </location>
</feature>
<dbReference type="EMBL" id="CP137852">
    <property type="protein sequence ID" value="WPB86360.1"/>
    <property type="molecule type" value="Genomic_DNA"/>
</dbReference>
<organism evidence="8 9">
    <name type="scientific">Sediminicoccus rosea</name>
    <dbReference type="NCBI Taxonomy" id="1225128"/>
    <lineage>
        <taxon>Bacteria</taxon>
        <taxon>Pseudomonadati</taxon>
        <taxon>Pseudomonadota</taxon>
        <taxon>Alphaproteobacteria</taxon>
        <taxon>Acetobacterales</taxon>
        <taxon>Roseomonadaceae</taxon>
        <taxon>Sediminicoccus</taxon>
    </lineage>
</organism>
<proteinExistence type="predicted"/>
<dbReference type="InterPro" id="IPR036259">
    <property type="entry name" value="MFS_trans_sf"/>
</dbReference>
<evidence type="ECO:0000256" key="6">
    <source>
        <dbReference type="SAM" id="Phobius"/>
    </source>
</evidence>
<gene>
    <name evidence="8" type="ORF">R9Z33_05680</name>
</gene>
<dbReference type="PANTHER" id="PTHR43124">
    <property type="entry name" value="PURINE EFFLUX PUMP PBUE"/>
    <property type="match status" value="1"/>
</dbReference>
<evidence type="ECO:0000313" key="9">
    <source>
        <dbReference type="Proteomes" id="UP001305521"/>
    </source>
</evidence>
<dbReference type="InterPro" id="IPR020846">
    <property type="entry name" value="MFS_dom"/>
</dbReference>
<accession>A0ABZ0PLC4</accession>
<feature type="transmembrane region" description="Helical" evidence="6">
    <location>
        <begin position="43"/>
        <end position="63"/>
    </location>
</feature>
<dbReference type="Pfam" id="PF07690">
    <property type="entry name" value="MFS_1"/>
    <property type="match status" value="1"/>
</dbReference>
<dbReference type="InterPro" id="IPR050189">
    <property type="entry name" value="MFS_Efflux_Transporters"/>
</dbReference>
<name>A0ABZ0PLC4_9PROT</name>
<feature type="transmembrane region" description="Helical" evidence="6">
    <location>
        <begin position="128"/>
        <end position="150"/>
    </location>
</feature>
<feature type="transmembrane region" description="Helical" evidence="6">
    <location>
        <begin position="282"/>
        <end position="301"/>
    </location>
</feature>
<feature type="transmembrane region" description="Helical" evidence="6">
    <location>
        <begin position="75"/>
        <end position="93"/>
    </location>
</feature>
<keyword evidence="4 6" id="KW-1133">Transmembrane helix</keyword>
<evidence type="ECO:0000256" key="2">
    <source>
        <dbReference type="ARBA" id="ARBA00022475"/>
    </source>
</evidence>
<dbReference type="RefSeq" id="WP_318650332.1">
    <property type="nucleotide sequence ID" value="NZ_CP137852.1"/>
</dbReference>
<dbReference type="SUPFAM" id="SSF103473">
    <property type="entry name" value="MFS general substrate transporter"/>
    <property type="match status" value="1"/>
</dbReference>
<feature type="transmembrane region" description="Helical" evidence="6">
    <location>
        <begin position="211"/>
        <end position="229"/>
    </location>
</feature>